<keyword evidence="2" id="KW-0479">Metal-binding</keyword>
<comment type="cofactor">
    <cofactor evidence="6">
        <name>Zn(2+)</name>
        <dbReference type="ChEBI" id="CHEBI:29105"/>
    </cofactor>
    <text evidence="6">Binds 1 zinc ion per subunit.</text>
</comment>
<dbReference type="EC" id="3.4.24.84" evidence="9"/>
<protein>
    <submittedName>
        <fullName evidence="9">STE24 endopeptidase</fullName>
        <ecNumber evidence="9">3.4.24.84</ecNumber>
    </submittedName>
</protein>
<reference evidence="9 10" key="1">
    <citation type="submission" date="2023-07" db="EMBL/GenBank/DDBJ databases">
        <title>Sequencing the genomes of 1000 actinobacteria strains.</title>
        <authorList>
            <person name="Klenk H.-P."/>
        </authorList>
    </citation>
    <scope>NUCLEOTIDE SEQUENCE [LARGE SCALE GENOMIC DNA]</scope>
    <source>
        <strain evidence="9 10">DSM 19426</strain>
    </source>
</reference>
<evidence type="ECO:0000256" key="7">
    <source>
        <dbReference type="SAM" id="Phobius"/>
    </source>
</evidence>
<feature type="transmembrane region" description="Helical" evidence="7">
    <location>
        <begin position="174"/>
        <end position="197"/>
    </location>
</feature>
<keyword evidence="1 6" id="KW-0645">Protease</keyword>
<dbReference type="GO" id="GO:0016787">
    <property type="term" value="F:hydrolase activity"/>
    <property type="evidence" value="ECO:0007669"/>
    <property type="project" value="UniProtKB-KW"/>
</dbReference>
<gene>
    <name evidence="9" type="ORF">J2S63_000107</name>
</gene>
<name>A0ABU2BRE2_9ACTN</name>
<evidence type="ECO:0000256" key="5">
    <source>
        <dbReference type="ARBA" id="ARBA00023049"/>
    </source>
</evidence>
<keyword evidence="3 6" id="KW-0378">Hydrolase</keyword>
<feature type="transmembrane region" description="Helical" evidence="7">
    <location>
        <begin position="150"/>
        <end position="167"/>
    </location>
</feature>
<proteinExistence type="inferred from homology"/>
<feature type="transmembrane region" description="Helical" evidence="7">
    <location>
        <begin position="286"/>
        <end position="307"/>
    </location>
</feature>
<sequence>MTRLDRRAAWLVLGGAVALLVIGLVVLVPWHWVPHGTLRPVKESEAFTRAQVARAQARADYVLPRSLLATGLSLALALALAAGPVGRRLRDRWPRRRWVLGVAAATLTYTVLRTALTTPIAWQLRGRALADGLTTQSAGGWWADRLTSTAVSWVGLTIVVLLLIGCARRWPRRWFVPAGLGAAALVVLGSFVTPLVVEPLFNHFTPMPAGPERTALLDLARREGVAVGDVLVADASRRTTTLNAYVSGIGSSKRLVVYDNLLKAAPADEVEAVVAHEIGHAKNHDVLVGTGLGAVGAMAAVAALALVWDTRRRRGATDLGDASAAFALVAALAWGTFVASPLQNAASRAVEARADRESLAATHDAPAFEALQKRLALRSVADPTPWEPAQLWWGTHPTVLQRLGLPASLARAGE</sequence>
<comment type="similarity">
    <text evidence="6">Belongs to the peptidase M48 family.</text>
</comment>
<dbReference type="EMBL" id="JAVDYG010000001">
    <property type="protein sequence ID" value="MDR7360554.1"/>
    <property type="molecule type" value="Genomic_DNA"/>
</dbReference>
<keyword evidence="7" id="KW-0472">Membrane</keyword>
<dbReference type="PANTHER" id="PTHR10120">
    <property type="entry name" value="CAAX PRENYL PROTEASE 1"/>
    <property type="match status" value="1"/>
</dbReference>
<evidence type="ECO:0000313" key="9">
    <source>
        <dbReference type="EMBL" id="MDR7360554.1"/>
    </source>
</evidence>
<accession>A0ABU2BRE2</accession>
<evidence type="ECO:0000256" key="6">
    <source>
        <dbReference type="RuleBase" id="RU003983"/>
    </source>
</evidence>
<organism evidence="9 10">
    <name type="scientific">Nocardioides marmoribigeumensis</name>
    <dbReference type="NCBI Taxonomy" id="433649"/>
    <lineage>
        <taxon>Bacteria</taxon>
        <taxon>Bacillati</taxon>
        <taxon>Actinomycetota</taxon>
        <taxon>Actinomycetes</taxon>
        <taxon>Propionibacteriales</taxon>
        <taxon>Nocardioidaceae</taxon>
        <taxon>Nocardioides</taxon>
    </lineage>
</organism>
<evidence type="ECO:0000256" key="4">
    <source>
        <dbReference type="ARBA" id="ARBA00022833"/>
    </source>
</evidence>
<feature type="transmembrane region" description="Helical" evidence="7">
    <location>
        <begin position="9"/>
        <end position="32"/>
    </location>
</feature>
<comment type="caution">
    <text evidence="9">The sequence shown here is derived from an EMBL/GenBank/DDBJ whole genome shotgun (WGS) entry which is preliminary data.</text>
</comment>
<dbReference type="RefSeq" id="WP_310297191.1">
    <property type="nucleotide sequence ID" value="NZ_BAAAPS010000006.1"/>
</dbReference>
<feature type="domain" description="Peptidase M48" evidence="8">
    <location>
        <begin position="219"/>
        <end position="403"/>
    </location>
</feature>
<evidence type="ECO:0000259" key="8">
    <source>
        <dbReference type="Pfam" id="PF01435"/>
    </source>
</evidence>
<dbReference type="InterPro" id="IPR001915">
    <property type="entry name" value="Peptidase_M48"/>
</dbReference>
<keyword evidence="10" id="KW-1185">Reference proteome</keyword>
<keyword evidence="7" id="KW-0812">Transmembrane</keyword>
<keyword evidence="7" id="KW-1133">Transmembrane helix</keyword>
<evidence type="ECO:0000256" key="2">
    <source>
        <dbReference type="ARBA" id="ARBA00022723"/>
    </source>
</evidence>
<dbReference type="Pfam" id="PF01435">
    <property type="entry name" value="Peptidase_M48"/>
    <property type="match status" value="1"/>
</dbReference>
<dbReference type="Proteomes" id="UP001183648">
    <property type="component" value="Unassembled WGS sequence"/>
</dbReference>
<keyword evidence="5 6" id="KW-0482">Metalloprotease</keyword>
<evidence type="ECO:0000313" key="10">
    <source>
        <dbReference type="Proteomes" id="UP001183648"/>
    </source>
</evidence>
<feature type="transmembrane region" description="Helical" evidence="7">
    <location>
        <begin position="98"/>
        <end position="116"/>
    </location>
</feature>
<evidence type="ECO:0000256" key="3">
    <source>
        <dbReference type="ARBA" id="ARBA00022801"/>
    </source>
</evidence>
<evidence type="ECO:0000256" key="1">
    <source>
        <dbReference type="ARBA" id="ARBA00022670"/>
    </source>
</evidence>
<keyword evidence="4 6" id="KW-0862">Zinc</keyword>
<dbReference type="Gene3D" id="3.30.2010.10">
    <property type="entry name" value="Metalloproteases ('zincins'), catalytic domain"/>
    <property type="match status" value="1"/>
</dbReference>
<feature type="transmembrane region" description="Helical" evidence="7">
    <location>
        <begin position="67"/>
        <end position="86"/>
    </location>
</feature>